<comment type="caution">
    <text evidence="2">The sequence shown here is derived from an EMBL/GenBank/DDBJ whole genome shotgun (WGS) entry which is preliminary data.</text>
</comment>
<evidence type="ECO:0000313" key="3">
    <source>
        <dbReference type="Proteomes" id="UP001227192"/>
    </source>
</evidence>
<name>A0AAI9TRS8_PENTH</name>
<reference evidence="2" key="2">
    <citation type="journal article" date="2016" name="Fungal Biol.">
        <title>Ochratoxin A production by Penicillium thymicola.</title>
        <authorList>
            <person name="Nguyen H.D.T."/>
            <person name="McMullin D.R."/>
            <person name="Ponomareva E."/>
            <person name="Riley R."/>
            <person name="Pomraning K.R."/>
            <person name="Baker S.E."/>
            <person name="Seifert K.A."/>
        </authorList>
    </citation>
    <scope>NUCLEOTIDE SEQUENCE</scope>
    <source>
        <strain evidence="2">DAOM 180753</strain>
    </source>
</reference>
<dbReference type="EMBL" id="LACB01000022">
    <property type="protein sequence ID" value="KAJ9491887.1"/>
    <property type="molecule type" value="Genomic_DNA"/>
</dbReference>
<evidence type="ECO:0000313" key="2">
    <source>
        <dbReference type="EMBL" id="KAJ9491887.1"/>
    </source>
</evidence>
<organism evidence="2 3">
    <name type="scientific">Penicillium thymicola</name>
    <dbReference type="NCBI Taxonomy" id="293382"/>
    <lineage>
        <taxon>Eukaryota</taxon>
        <taxon>Fungi</taxon>
        <taxon>Dikarya</taxon>
        <taxon>Ascomycota</taxon>
        <taxon>Pezizomycotina</taxon>
        <taxon>Eurotiomycetes</taxon>
        <taxon>Eurotiomycetidae</taxon>
        <taxon>Eurotiales</taxon>
        <taxon>Aspergillaceae</taxon>
        <taxon>Penicillium</taxon>
    </lineage>
</organism>
<dbReference type="Proteomes" id="UP001227192">
    <property type="component" value="Unassembled WGS sequence"/>
</dbReference>
<evidence type="ECO:0000256" key="1">
    <source>
        <dbReference type="SAM" id="MobiDB-lite"/>
    </source>
</evidence>
<feature type="region of interest" description="Disordered" evidence="1">
    <location>
        <begin position="55"/>
        <end position="100"/>
    </location>
</feature>
<proteinExistence type="predicted"/>
<accession>A0AAI9TRS8</accession>
<feature type="compositionally biased region" description="Basic residues" evidence="1">
    <location>
        <begin position="65"/>
        <end position="88"/>
    </location>
</feature>
<sequence length="219" mass="25008">MTNHNLLTTSKPHQFIKCNVSPPSIFHHADEMVVSTQIRHDKTHNMAQTKIASMQQDCHNPQTPKKQKTPTHTHTQRNNKNTRRKGNKSKQSSTPLKRPLADGHGIIEWKHVTSKDNPTQHGLDFTTLASHSISQRHIGLGRMDMGNMGGGWTWECTNEVCFDVFGMVWDFICIQHLHLAPSQLSFSSNFASMDIINVRVTVDICLGGWFNLFCIYWKY</sequence>
<protein>
    <submittedName>
        <fullName evidence="2">Uncharacterized protein</fullName>
    </submittedName>
</protein>
<keyword evidence="3" id="KW-1185">Reference proteome</keyword>
<gene>
    <name evidence="2" type="ORF">VN97_g1365</name>
</gene>
<reference evidence="2" key="1">
    <citation type="submission" date="2015-06" db="EMBL/GenBank/DDBJ databases">
        <authorList>
            <person name="Nguyen H."/>
        </authorList>
    </citation>
    <scope>NUCLEOTIDE SEQUENCE</scope>
    <source>
        <strain evidence="2">DAOM 180753</strain>
    </source>
</reference>
<dbReference type="AlphaFoldDB" id="A0AAI9TRS8"/>